<evidence type="ECO:0000313" key="6">
    <source>
        <dbReference type="Proteomes" id="UP000005933"/>
    </source>
</evidence>
<dbReference type="SMART" id="SM00267">
    <property type="entry name" value="GGDEF"/>
    <property type="match status" value="1"/>
</dbReference>
<dbReference type="GO" id="GO:0005886">
    <property type="term" value="C:plasma membrane"/>
    <property type="evidence" value="ECO:0007669"/>
    <property type="project" value="TreeGrafter"/>
</dbReference>
<dbReference type="CDD" id="cd12915">
    <property type="entry name" value="PDC2_DGC_like"/>
    <property type="match status" value="1"/>
</dbReference>
<dbReference type="CDD" id="cd12914">
    <property type="entry name" value="PDC1_DGC_like"/>
    <property type="match status" value="1"/>
</dbReference>
<dbReference type="AlphaFoldDB" id="A0AB33VKR1"/>
<evidence type="ECO:0000259" key="4">
    <source>
        <dbReference type="PROSITE" id="PS50887"/>
    </source>
</evidence>
<keyword evidence="3" id="KW-0472">Membrane</keyword>
<feature type="domain" description="GGDEF" evidence="4">
    <location>
        <begin position="396"/>
        <end position="534"/>
    </location>
</feature>
<organism evidence="5 6">
    <name type="scientific">Ralstonia solanacearum (strain UW551)</name>
    <dbReference type="NCBI Taxonomy" id="342110"/>
    <lineage>
        <taxon>Bacteria</taxon>
        <taxon>Pseudomonadati</taxon>
        <taxon>Pseudomonadota</taxon>
        <taxon>Betaproteobacteria</taxon>
        <taxon>Burkholderiales</taxon>
        <taxon>Burkholderiaceae</taxon>
        <taxon>Ralstonia</taxon>
        <taxon>Ralstonia solanacearum species complex</taxon>
    </lineage>
</organism>
<name>A0AB33VKR1_RALSU</name>
<dbReference type="Gene3D" id="3.30.450.20">
    <property type="entry name" value="PAS domain"/>
    <property type="match status" value="2"/>
</dbReference>
<dbReference type="CDD" id="cd01949">
    <property type="entry name" value="GGDEF"/>
    <property type="match status" value="1"/>
</dbReference>
<feature type="transmembrane region" description="Helical" evidence="3">
    <location>
        <begin position="329"/>
        <end position="349"/>
    </location>
</feature>
<proteinExistence type="predicted"/>
<dbReference type="SUPFAM" id="SSF55073">
    <property type="entry name" value="Nucleotide cyclase"/>
    <property type="match status" value="1"/>
</dbReference>
<evidence type="ECO:0000256" key="2">
    <source>
        <dbReference type="ARBA" id="ARBA00034247"/>
    </source>
</evidence>
<dbReference type="Proteomes" id="UP000005933">
    <property type="component" value="Unassembled WGS sequence"/>
</dbReference>
<dbReference type="EC" id="2.7.7.65" evidence="1"/>
<dbReference type="PROSITE" id="PS50887">
    <property type="entry name" value="GGDEF"/>
    <property type="match status" value="1"/>
</dbReference>
<dbReference type="GO" id="GO:0043709">
    <property type="term" value="P:cell adhesion involved in single-species biofilm formation"/>
    <property type="evidence" value="ECO:0007669"/>
    <property type="project" value="TreeGrafter"/>
</dbReference>
<evidence type="ECO:0000256" key="1">
    <source>
        <dbReference type="ARBA" id="ARBA00012528"/>
    </source>
</evidence>
<dbReference type="PANTHER" id="PTHR45138:SF9">
    <property type="entry name" value="DIGUANYLATE CYCLASE DGCM-RELATED"/>
    <property type="match status" value="1"/>
</dbReference>
<accession>A0AB33VKR1</accession>
<dbReference type="GO" id="GO:1902201">
    <property type="term" value="P:negative regulation of bacterial-type flagellum-dependent cell motility"/>
    <property type="evidence" value="ECO:0007669"/>
    <property type="project" value="TreeGrafter"/>
</dbReference>
<evidence type="ECO:0000313" key="5">
    <source>
        <dbReference type="EMBL" id="EAP74771.1"/>
    </source>
</evidence>
<dbReference type="InterPro" id="IPR050469">
    <property type="entry name" value="Diguanylate_Cyclase"/>
</dbReference>
<reference evidence="5 6" key="1">
    <citation type="journal article" date="2006" name="Mol. Plant Microbe Interact.">
        <title>Identification of open reading frames unique to a select agent: Ralstonia solanacearum race 3 biovar 2.</title>
        <authorList>
            <person name="Gabriel D.W."/>
            <person name="Allen C."/>
            <person name="Schell M."/>
            <person name="Denny T.P."/>
            <person name="Greenberg J.T."/>
            <person name="Duan Y.P."/>
            <person name="Flores-Cruz Z."/>
            <person name="Huang Q."/>
            <person name="Clifford J.M."/>
            <person name="Presting G."/>
            <person name="Gonzalez E.T."/>
            <person name="Reddy J."/>
            <person name="Elphinstone J."/>
            <person name="Swanson J."/>
            <person name="Yao J."/>
            <person name="Mulholland V."/>
            <person name="Liu L."/>
            <person name="Farmerie W."/>
            <person name="Patnaikuni M."/>
            <person name="Balogh B."/>
            <person name="Norman D."/>
            <person name="Alvarez A."/>
            <person name="Castillo J.A."/>
            <person name="Jones J."/>
            <person name="Saddler G."/>
            <person name="Walunas T."/>
            <person name="Zhukov A."/>
            <person name="Mikhailova N."/>
        </authorList>
    </citation>
    <scope>NUCLEOTIDE SEQUENCE [LARGE SCALE GENOMIC DNA]</scope>
    <source>
        <strain evidence="5 6">UW551</strain>
    </source>
</reference>
<dbReference type="NCBIfam" id="TIGR00254">
    <property type="entry name" value="GGDEF"/>
    <property type="match status" value="1"/>
</dbReference>
<sequence length="541" mass="59153">MHSPKSASASTKIPILLPSRTASDTNGNATPFQKATMPLSRFAGAILKRPPLLVVGALVLSAAVAMLTVLSLYEMRMDALARARDSADNVSLILQRDIARNLEVYELSMQAVIDGVRDPAILALPPNIRQLVLFDRSTNAQDLGSLLVTDAAGDVIIDSRSVPPRRIHLSDRDYFKVHQQSADAGLYLSKPFTPRINGVETSISLSQRLNRPDGAFNGIVIGTLRLNYFRRLFDGVSLGEHAAITLVRSDGTLLMRRPYDERLIGINLSGSPAFELRKNSPAGNLITVGAIDGAERLFSYRRIGDYPLIVSVGLATEDIYAEWRERARWIGGIVLLLDAVLIGMSIQFAKQLRRRMEAEQKLAWLANTDGLTGLGTRRALDSALEAEWQRANRQHQPLAVLMIDVDEFKHYNDRYGHAAGDTVLRTVARCVNDSIRRPGDFAGRYGGEEFCVLLPNTDLPGAQRVAEAIRGTVLAAGEPNAGSKHGRLTVSIGVAVHGGRSEAGDTPARLLHRADLQLYEAKSGGRNIVMPRQERPRLAVV</sequence>
<dbReference type="InterPro" id="IPR054327">
    <property type="entry name" value="His-kinase-like_sensor"/>
</dbReference>
<dbReference type="FunFam" id="3.30.70.270:FF:000001">
    <property type="entry name" value="Diguanylate cyclase domain protein"/>
    <property type="match status" value="1"/>
</dbReference>
<evidence type="ECO:0000256" key="3">
    <source>
        <dbReference type="SAM" id="Phobius"/>
    </source>
</evidence>
<dbReference type="InterPro" id="IPR043128">
    <property type="entry name" value="Rev_trsase/Diguanyl_cyclase"/>
</dbReference>
<gene>
    <name evidence="5" type="ORF">RRSL_04633</name>
</gene>
<keyword evidence="3" id="KW-1133">Transmembrane helix</keyword>
<keyword evidence="3" id="KW-0812">Transmembrane</keyword>
<protein>
    <recommendedName>
        <fullName evidence="1">diguanylate cyclase</fullName>
        <ecNumber evidence="1">2.7.7.65</ecNumber>
    </recommendedName>
</protein>
<dbReference type="InterPro" id="IPR029787">
    <property type="entry name" value="Nucleotide_cyclase"/>
</dbReference>
<dbReference type="PANTHER" id="PTHR45138">
    <property type="entry name" value="REGULATORY COMPONENTS OF SENSORY TRANSDUCTION SYSTEM"/>
    <property type="match status" value="1"/>
</dbReference>
<dbReference type="Pfam" id="PF22588">
    <property type="entry name" value="dCache_1_like"/>
    <property type="match status" value="1"/>
</dbReference>
<dbReference type="Pfam" id="PF00990">
    <property type="entry name" value="GGDEF"/>
    <property type="match status" value="1"/>
</dbReference>
<dbReference type="GO" id="GO:0052621">
    <property type="term" value="F:diguanylate cyclase activity"/>
    <property type="evidence" value="ECO:0007669"/>
    <property type="project" value="UniProtKB-EC"/>
</dbReference>
<dbReference type="EMBL" id="AAKL01000001">
    <property type="protein sequence ID" value="EAP74771.1"/>
    <property type="molecule type" value="Genomic_DNA"/>
</dbReference>
<comment type="caution">
    <text evidence="5">The sequence shown here is derived from an EMBL/GenBank/DDBJ whole genome shotgun (WGS) entry which is preliminary data.</text>
</comment>
<dbReference type="InterPro" id="IPR000160">
    <property type="entry name" value="GGDEF_dom"/>
</dbReference>
<comment type="catalytic activity">
    <reaction evidence="2">
        <text>2 GTP = 3',3'-c-di-GMP + 2 diphosphate</text>
        <dbReference type="Rhea" id="RHEA:24898"/>
        <dbReference type="ChEBI" id="CHEBI:33019"/>
        <dbReference type="ChEBI" id="CHEBI:37565"/>
        <dbReference type="ChEBI" id="CHEBI:58805"/>
        <dbReference type="EC" id="2.7.7.65"/>
    </reaction>
</comment>
<feature type="transmembrane region" description="Helical" evidence="3">
    <location>
        <begin position="52"/>
        <end position="73"/>
    </location>
</feature>
<dbReference type="Gene3D" id="3.30.70.270">
    <property type="match status" value="1"/>
</dbReference>